<dbReference type="AlphaFoldDB" id="A0A2C9VZT4"/>
<reference evidence="2" key="1">
    <citation type="submission" date="2016-02" db="EMBL/GenBank/DDBJ databases">
        <title>WGS assembly of Manihot esculenta.</title>
        <authorList>
            <person name="Bredeson J.V."/>
            <person name="Prochnik S.E."/>
            <person name="Lyons J.B."/>
            <person name="Schmutz J."/>
            <person name="Grimwood J."/>
            <person name="Vrebalov J."/>
            <person name="Bart R.S."/>
            <person name="Amuge T."/>
            <person name="Ferguson M.E."/>
            <person name="Green R."/>
            <person name="Putnam N."/>
            <person name="Stites J."/>
            <person name="Rounsley S."/>
            <person name="Rokhsar D.S."/>
        </authorList>
    </citation>
    <scope>NUCLEOTIDE SEQUENCE [LARGE SCALE GENOMIC DNA]</scope>
    <source>
        <tissue evidence="2">Leaf</tissue>
    </source>
</reference>
<dbReference type="InterPro" id="IPR012337">
    <property type="entry name" value="RNaseH-like_sf"/>
</dbReference>
<gene>
    <name evidence="2" type="ORF">MANES_04G056900</name>
</gene>
<name>A0A2C9VZT4_MANES</name>
<evidence type="ECO:0000259" key="1">
    <source>
        <dbReference type="PROSITE" id="PS50879"/>
    </source>
</evidence>
<proteinExistence type="predicted"/>
<dbReference type="CDD" id="cd06222">
    <property type="entry name" value="RNase_H_like"/>
    <property type="match status" value="1"/>
</dbReference>
<dbReference type="PROSITE" id="PS50879">
    <property type="entry name" value="RNASE_H_1"/>
    <property type="match status" value="1"/>
</dbReference>
<protein>
    <recommendedName>
        <fullName evidence="1">RNase H type-1 domain-containing protein</fullName>
    </recommendedName>
</protein>
<dbReference type="Pfam" id="PF13456">
    <property type="entry name" value="RVT_3"/>
    <property type="match status" value="1"/>
</dbReference>
<dbReference type="InterPro" id="IPR036397">
    <property type="entry name" value="RNaseH_sf"/>
</dbReference>
<dbReference type="PANTHER" id="PTHR47723">
    <property type="entry name" value="OS05G0353850 PROTEIN"/>
    <property type="match status" value="1"/>
</dbReference>
<dbReference type="SUPFAM" id="SSF53098">
    <property type="entry name" value="Ribonuclease H-like"/>
    <property type="match status" value="1"/>
</dbReference>
<evidence type="ECO:0000313" key="2">
    <source>
        <dbReference type="EMBL" id="OAY52090.1"/>
    </source>
</evidence>
<feature type="domain" description="RNase H type-1" evidence="1">
    <location>
        <begin position="50"/>
        <end position="180"/>
    </location>
</feature>
<accession>A0A2C9VZT4</accession>
<dbReference type="GO" id="GO:0003676">
    <property type="term" value="F:nucleic acid binding"/>
    <property type="evidence" value="ECO:0007669"/>
    <property type="project" value="InterPro"/>
</dbReference>
<dbReference type="EMBL" id="CM004390">
    <property type="protein sequence ID" value="OAY52090.1"/>
    <property type="molecule type" value="Genomic_DNA"/>
</dbReference>
<dbReference type="InterPro" id="IPR053151">
    <property type="entry name" value="RNase_H-like"/>
</dbReference>
<dbReference type="PANTHER" id="PTHR47723:SF19">
    <property type="entry name" value="POLYNUCLEOTIDYL TRANSFERASE, RIBONUCLEASE H-LIKE SUPERFAMILY PROTEIN"/>
    <property type="match status" value="1"/>
</dbReference>
<dbReference type="GO" id="GO:0004523">
    <property type="term" value="F:RNA-DNA hybrid ribonuclease activity"/>
    <property type="evidence" value="ECO:0007669"/>
    <property type="project" value="InterPro"/>
</dbReference>
<dbReference type="STRING" id="3983.A0A2C9VZT4"/>
<dbReference type="InterPro" id="IPR002156">
    <property type="entry name" value="RNaseH_domain"/>
</dbReference>
<sequence>MAGVDTFLMFNEGENFKLSEEGVFETCGCEEYQLLCGSHFFNPSVSFGIPKGWVKLNVDGSCLGNPGPASIGGLLRDASANWLSGFGLNIGEMSILNAEIIGISIGLQLAWSMGFRRVIVESDSLQAVRLINEKDISAHPLGHLIQDCRTLLSLDWCCSLSHVYRERNFSADSLAKQSHGLEIQELTIWDSPPWKVLPFLNNDKLGLGFRRH</sequence>
<dbReference type="Gene3D" id="3.30.420.10">
    <property type="entry name" value="Ribonuclease H-like superfamily/Ribonuclease H"/>
    <property type="match status" value="1"/>
</dbReference>
<dbReference type="InterPro" id="IPR044730">
    <property type="entry name" value="RNase_H-like_dom_plant"/>
</dbReference>
<organism evidence="2">
    <name type="scientific">Manihot esculenta</name>
    <name type="common">Cassava</name>
    <name type="synonym">Jatropha manihot</name>
    <dbReference type="NCBI Taxonomy" id="3983"/>
    <lineage>
        <taxon>Eukaryota</taxon>
        <taxon>Viridiplantae</taxon>
        <taxon>Streptophyta</taxon>
        <taxon>Embryophyta</taxon>
        <taxon>Tracheophyta</taxon>
        <taxon>Spermatophyta</taxon>
        <taxon>Magnoliopsida</taxon>
        <taxon>eudicotyledons</taxon>
        <taxon>Gunneridae</taxon>
        <taxon>Pentapetalae</taxon>
        <taxon>rosids</taxon>
        <taxon>fabids</taxon>
        <taxon>Malpighiales</taxon>
        <taxon>Euphorbiaceae</taxon>
        <taxon>Crotonoideae</taxon>
        <taxon>Manihoteae</taxon>
        <taxon>Manihot</taxon>
    </lineage>
</organism>